<comment type="cofactor">
    <cofactor evidence="2 5 6">
        <name>pyridoxal 5'-phosphate</name>
        <dbReference type="ChEBI" id="CHEBI:597326"/>
    </cofactor>
</comment>
<feature type="binding site" evidence="5 7">
    <location>
        <position position="135"/>
    </location>
    <ligand>
        <name>substrate</name>
    </ligand>
</feature>
<evidence type="ECO:0000256" key="5">
    <source>
        <dbReference type="HAMAP-Rule" id="MF_01201"/>
    </source>
</evidence>
<keyword evidence="3 5" id="KW-0663">Pyridoxal phosphate</keyword>
<organism evidence="9 10">
    <name type="scientific">Ruminococcus bovis</name>
    <dbReference type="NCBI Taxonomy" id="2564099"/>
    <lineage>
        <taxon>Bacteria</taxon>
        <taxon>Bacillati</taxon>
        <taxon>Bacillota</taxon>
        <taxon>Clostridia</taxon>
        <taxon>Eubacteriales</taxon>
        <taxon>Oscillospiraceae</taxon>
        <taxon>Ruminococcus</taxon>
    </lineage>
</organism>
<dbReference type="FunFam" id="3.20.20.10:FF:000002">
    <property type="entry name" value="Alanine racemase"/>
    <property type="match status" value="1"/>
</dbReference>
<dbReference type="Pfam" id="PF01168">
    <property type="entry name" value="Ala_racemase_N"/>
    <property type="match status" value="1"/>
</dbReference>
<dbReference type="Gene3D" id="2.40.37.10">
    <property type="entry name" value="Lyase, Ornithine Decarboxylase, Chain A, domain 1"/>
    <property type="match status" value="1"/>
</dbReference>
<dbReference type="EMBL" id="CP039381">
    <property type="protein sequence ID" value="QCT06946.1"/>
    <property type="molecule type" value="Genomic_DNA"/>
</dbReference>
<dbReference type="Gene3D" id="3.20.20.10">
    <property type="entry name" value="Alanine racemase"/>
    <property type="match status" value="1"/>
</dbReference>
<comment type="catalytic activity">
    <reaction evidence="1 5">
        <text>L-alanine = D-alanine</text>
        <dbReference type="Rhea" id="RHEA:20249"/>
        <dbReference type="ChEBI" id="CHEBI:57416"/>
        <dbReference type="ChEBI" id="CHEBI:57972"/>
        <dbReference type="EC" id="5.1.1.1"/>
    </reaction>
</comment>
<dbReference type="PRINTS" id="PR00992">
    <property type="entry name" value="ALARACEMASE"/>
</dbReference>
<keyword evidence="10" id="KW-1185">Reference proteome</keyword>
<feature type="active site" description="Proton acceptor; specific for L-alanine" evidence="5">
    <location>
        <position position="266"/>
    </location>
</feature>
<dbReference type="OrthoDB" id="9813814at2"/>
<feature type="active site" description="Proton acceptor; specific for D-alanine" evidence="5">
    <location>
        <position position="38"/>
    </location>
</feature>
<dbReference type="CDD" id="cd00430">
    <property type="entry name" value="PLPDE_III_AR"/>
    <property type="match status" value="1"/>
</dbReference>
<dbReference type="SUPFAM" id="SSF51419">
    <property type="entry name" value="PLP-binding barrel"/>
    <property type="match status" value="1"/>
</dbReference>
<evidence type="ECO:0000256" key="1">
    <source>
        <dbReference type="ARBA" id="ARBA00000316"/>
    </source>
</evidence>
<proteinExistence type="inferred from homology"/>
<dbReference type="InterPro" id="IPR000821">
    <property type="entry name" value="Ala_racemase"/>
</dbReference>
<dbReference type="SMART" id="SM01005">
    <property type="entry name" value="Ala_racemase_C"/>
    <property type="match status" value="1"/>
</dbReference>
<evidence type="ECO:0000256" key="3">
    <source>
        <dbReference type="ARBA" id="ARBA00022898"/>
    </source>
</evidence>
<feature type="domain" description="Alanine racemase C-terminal" evidence="8">
    <location>
        <begin position="245"/>
        <end position="373"/>
    </location>
</feature>
<evidence type="ECO:0000256" key="2">
    <source>
        <dbReference type="ARBA" id="ARBA00001933"/>
    </source>
</evidence>
<evidence type="ECO:0000313" key="10">
    <source>
        <dbReference type="Proteomes" id="UP000301475"/>
    </source>
</evidence>
<dbReference type="GO" id="GO:0008784">
    <property type="term" value="F:alanine racemase activity"/>
    <property type="evidence" value="ECO:0007669"/>
    <property type="project" value="UniProtKB-UniRule"/>
</dbReference>
<dbReference type="GO" id="GO:0030170">
    <property type="term" value="F:pyridoxal phosphate binding"/>
    <property type="evidence" value="ECO:0007669"/>
    <property type="project" value="UniProtKB-UniRule"/>
</dbReference>
<dbReference type="PANTHER" id="PTHR30511">
    <property type="entry name" value="ALANINE RACEMASE"/>
    <property type="match status" value="1"/>
</dbReference>
<feature type="binding site" evidence="5 7">
    <location>
        <position position="314"/>
    </location>
    <ligand>
        <name>substrate</name>
    </ligand>
</feature>
<dbReference type="PANTHER" id="PTHR30511:SF0">
    <property type="entry name" value="ALANINE RACEMASE, CATABOLIC-RELATED"/>
    <property type="match status" value="1"/>
</dbReference>
<protein>
    <recommendedName>
        <fullName evidence="5">Alanine racemase</fullName>
        <ecNumber evidence="5">5.1.1.1</ecNumber>
    </recommendedName>
</protein>
<feature type="modified residue" description="N6-(pyridoxal phosphate)lysine" evidence="5 6">
    <location>
        <position position="38"/>
    </location>
</feature>
<reference evidence="9 10" key="1">
    <citation type="submission" date="2019-04" db="EMBL/GenBank/DDBJ databases">
        <authorList>
            <person name="Embree M."/>
            <person name="Gaffney J.R."/>
        </authorList>
    </citation>
    <scope>NUCLEOTIDE SEQUENCE [LARGE SCALE GENOMIC DNA]</scope>
    <source>
        <strain evidence="9 10">JE7A12</strain>
    </source>
</reference>
<evidence type="ECO:0000313" key="9">
    <source>
        <dbReference type="EMBL" id="QCT06946.1"/>
    </source>
</evidence>
<dbReference type="SUPFAM" id="SSF50621">
    <property type="entry name" value="Alanine racemase C-terminal domain-like"/>
    <property type="match status" value="1"/>
</dbReference>
<dbReference type="GO" id="GO:0009252">
    <property type="term" value="P:peptidoglycan biosynthetic process"/>
    <property type="evidence" value="ECO:0007669"/>
    <property type="project" value="TreeGrafter"/>
</dbReference>
<comment type="pathway">
    <text evidence="5">Amino-acid biosynthesis; D-alanine biosynthesis; D-alanine from L-alanine: step 1/1.</text>
</comment>
<dbReference type="HAMAP" id="MF_01201">
    <property type="entry name" value="Ala_racemase"/>
    <property type="match status" value="1"/>
</dbReference>
<keyword evidence="4 5" id="KW-0413">Isomerase</keyword>
<comment type="function">
    <text evidence="5">Catalyzes the interconversion of L-alanine and D-alanine. May also act on other amino acids.</text>
</comment>
<dbReference type="Proteomes" id="UP000301475">
    <property type="component" value="Chromosome"/>
</dbReference>
<dbReference type="UniPathway" id="UPA00042">
    <property type="reaction ID" value="UER00497"/>
</dbReference>
<dbReference type="Pfam" id="PF00842">
    <property type="entry name" value="Ala_racemase_C"/>
    <property type="match status" value="1"/>
</dbReference>
<evidence type="ECO:0000256" key="4">
    <source>
        <dbReference type="ARBA" id="ARBA00023235"/>
    </source>
</evidence>
<dbReference type="NCBIfam" id="TIGR00492">
    <property type="entry name" value="alr"/>
    <property type="match status" value="1"/>
</dbReference>
<sequence>MEKYYRAKANINLDAIHHNFQLVKDSIKEGTQLMAVIKADGYGHGAKQIAKYCDDLIDRYAVAVVEEGIDLRVAGFTKPINLLGYTDKLQYEDVINYDLIPAIFSYDMAKDFSDTAVKMNKFAICHLALDTGMSRIGFADTDESVEVIKEIAKLPNIKIDGMFTHLYRADEVDKSIAIDQYNRFMNFKEKLENEGIELKNCHVSNSAAIMELPDMNLNIVRSGIINYGLYPSHEMREEDFKIIPAMELKTSVSFVKTISKGVAVGYGGTYVADKDTVVATVPVGYADGYPRSLSNKGQVLIHGKRANIIGRVCMDQFMIDVTDIPNVKVGDTVTLVGKDGDDFLSCEEVAETAGSFNYEFVCDVSKRIPRVYYFNGEIVDEVHYVGI</sequence>
<evidence type="ECO:0000256" key="6">
    <source>
        <dbReference type="PIRSR" id="PIRSR600821-50"/>
    </source>
</evidence>
<dbReference type="InterPro" id="IPR011079">
    <property type="entry name" value="Ala_racemase_C"/>
</dbReference>
<dbReference type="FunFam" id="2.40.37.10:FF:000006">
    <property type="entry name" value="Alanine racemase"/>
    <property type="match status" value="1"/>
</dbReference>
<dbReference type="RefSeq" id="WP_138157022.1">
    <property type="nucleotide sequence ID" value="NZ_CP039381.1"/>
</dbReference>
<name>A0A4P8XV46_9FIRM</name>
<comment type="similarity">
    <text evidence="5">Belongs to the alanine racemase family.</text>
</comment>
<dbReference type="GO" id="GO:0030632">
    <property type="term" value="P:D-alanine biosynthetic process"/>
    <property type="evidence" value="ECO:0007669"/>
    <property type="project" value="UniProtKB-UniRule"/>
</dbReference>
<dbReference type="InterPro" id="IPR009006">
    <property type="entry name" value="Ala_racemase/Decarboxylase_C"/>
</dbReference>
<dbReference type="InterPro" id="IPR029066">
    <property type="entry name" value="PLP-binding_barrel"/>
</dbReference>
<dbReference type="EC" id="5.1.1.1" evidence="5"/>
<dbReference type="GO" id="GO:0005829">
    <property type="term" value="C:cytosol"/>
    <property type="evidence" value="ECO:0007669"/>
    <property type="project" value="TreeGrafter"/>
</dbReference>
<gene>
    <name evidence="9" type="primary">alr</name>
    <name evidence="9" type="ORF">E5Z56_06030</name>
</gene>
<dbReference type="InterPro" id="IPR020622">
    <property type="entry name" value="Ala_racemase_pyridoxalP-BS"/>
</dbReference>
<accession>A0A4P8XV46</accession>
<dbReference type="KEGG" id="ruj:E5Z56_06030"/>
<dbReference type="AlphaFoldDB" id="A0A4P8XV46"/>
<dbReference type="PROSITE" id="PS00395">
    <property type="entry name" value="ALANINE_RACEMASE"/>
    <property type="match status" value="1"/>
</dbReference>
<evidence type="ECO:0000259" key="8">
    <source>
        <dbReference type="SMART" id="SM01005"/>
    </source>
</evidence>
<dbReference type="InterPro" id="IPR001608">
    <property type="entry name" value="Ala_racemase_N"/>
</dbReference>
<evidence type="ECO:0000256" key="7">
    <source>
        <dbReference type="PIRSR" id="PIRSR600821-52"/>
    </source>
</evidence>